<evidence type="ECO:0000259" key="4">
    <source>
        <dbReference type="PROSITE" id="PS50949"/>
    </source>
</evidence>
<dbReference type="PROSITE" id="PS50949">
    <property type="entry name" value="HTH_GNTR"/>
    <property type="match status" value="1"/>
</dbReference>
<dbReference type="Gene3D" id="1.10.10.10">
    <property type="entry name" value="Winged helix-like DNA-binding domain superfamily/Winged helix DNA-binding domain"/>
    <property type="match status" value="1"/>
</dbReference>
<dbReference type="SMART" id="SM00345">
    <property type="entry name" value="HTH_GNTR"/>
    <property type="match status" value="1"/>
</dbReference>
<organism evidence="5 6">
    <name type="scientific">Lentibacillus juripiscarius</name>
    <dbReference type="NCBI Taxonomy" id="257446"/>
    <lineage>
        <taxon>Bacteria</taxon>
        <taxon>Bacillati</taxon>
        <taxon>Bacillota</taxon>
        <taxon>Bacilli</taxon>
        <taxon>Bacillales</taxon>
        <taxon>Bacillaceae</taxon>
        <taxon>Lentibacillus</taxon>
    </lineage>
</organism>
<name>A0ABW5V4H9_9BACI</name>
<protein>
    <submittedName>
        <fullName evidence="5">GntR family transcriptional regulator</fullName>
    </submittedName>
</protein>
<keyword evidence="1" id="KW-0805">Transcription regulation</keyword>
<dbReference type="PRINTS" id="PR00035">
    <property type="entry name" value="HTHGNTR"/>
</dbReference>
<dbReference type="Pfam" id="PF00392">
    <property type="entry name" value="GntR"/>
    <property type="match status" value="1"/>
</dbReference>
<dbReference type="InterPro" id="IPR050679">
    <property type="entry name" value="Bact_HTH_transcr_reg"/>
</dbReference>
<dbReference type="Proteomes" id="UP001597502">
    <property type="component" value="Unassembled WGS sequence"/>
</dbReference>
<dbReference type="PANTHER" id="PTHR44846">
    <property type="entry name" value="MANNOSYL-D-GLYCERATE TRANSPORT/METABOLISM SYSTEM REPRESSOR MNGR-RELATED"/>
    <property type="match status" value="1"/>
</dbReference>
<dbReference type="Gene3D" id="3.40.1410.10">
    <property type="entry name" value="Chorismate lyase-like"/>
    <property type="match status" value="1"/>
</dbReference>
<dbReference type="InterPro" id="IPR028978">
    <property type="entry name" value="Chorismate_lyase_/UTRA_dom_sf"/>
</dbReference>
<keyword evidence="2" id="KW-0238">DNA-binding</keyword>
<feature type="domain" description="HTH gntR-type" evidence="4">
    <location>
        <begin position="9"/>
        <end position="75"/>
    </location>
</feature>
<dbReference type="PANTHER" id="PTHR44846:SF1">
    <property type="entry name" value="MANNOSYL-D-GLYCERATE TRANSPORT_METABOLISM SYSTEM REPRESSOR MNGR-RELATED"/>
    <property type="match status" value="1"/>
</dbReference>
<reference evidence="6" key="1">
    <citation type="journal article" date="2019" name="Int. J. Syst. Evol. Microbiol.">
        <title>The Global Catalogue of Microorganisms (GCM) 10K type strain sequencing project: providing services to taxonomists for standard genome sequencing and annotation.</title>
        <authorList>
            <consortium name="The Broad Institute Genomics Platform"/>
            <consortium name="The Broad Institute Genome Sequencing Center for Infectious Disease"/>
            <person name="Wu L."/>
            <person name="Ma J."/>
        </authorList>
    </citation>
    <scope>NUCLEOTIDE SEQUENCE [LARGE SCALE GENOMIC DNA]</scope>
    <source>
        <strain evidence="6">TISTR 1535</strain>
    </source>
</reference>
<proteinExistence type="predicted"/>
<evidence type="ECO:0000313" key="6">
    <source>
        <dbReference type="Proteomes" id="UP001597502"/>
    </source>
</evidence>
<dbReference type="Pfam" id="PF07702">
    <property type="entry name" value="UTRA"/>
    <property type="match status" value="1"/>
</dbReference>
<evidence type="ECO:0000256" key="1">
    <source>
        <dbReference type="ARBA" id="ARBA00023015"/>
    </source>
</evidence>
<keyword evidence="3" id="KW-0804">Transcription</keyword>
<dbReference type="InterPro" id="IPR000524">
    <property type="entry name" value="Tscrpt_reg_HTH_GntR"/>
</dbReference>
<dbReference type="InterPro" id="IPR036388">
    <property type="entry name" value="WH-like_DNA-bd_sf"/>
</dbReference>
<dbReference type="SUPFAM" id="SSF64288">
    <property type="entry name" value="Chorismate lyase-like"/>
    <property type="match status" value="1"/>
</dbReference>
<dbReference type="SMART" id="SM00866">
    <property type="entry name" value="UTRA"/>
    <property type="match status" value="1"/>
</dbReference>
<evidence type="ECO:0000256" key="3">
    <source>
        <dbReference type="ARBA" id="ARBA00023163"/>
    </source>
</evidence>
<dbReference type="InterPro" id="IPR011663">
    <property type="entry name" value="UTRA"/>
</dbReference>
<sequence length="239" mass="27324">MALDYTNSIPLYIQLKAKIEQRILEGTYTGKIPSERELIDEYYVSRSTVRQAIDALTREGTLEKKPGRGTFVVLKPINDWLGNLSSTSETIQRMGMDPGARLVHSEVVQLPEELQKSTGLTEAVHFKRIRYADNIPMGVENNFYPTKLGKKIKKYDLNKVSLYDLLEQELGIRSLEADQVIRSEQINKEDAKLLEVAASTSMLIAERKLVDINGNFVEYEHASYRSDMYSFNIKLSRKK</sequence>
<accession>A0ABW5V4H9</accession>
<dbReference type="EMBL" id="JBHUNA010000018">
    <property type="protein sequence ID" value="MFD2760922.1"/>
    <property type="molecule type" value="Genomic_DNA"/>
</dbReference>
<evidence type="ECO:0000313" key="5">
    <source>
        <dbReference type="EMBL" id="MFD2760922.1"/>
    </source>
</evidence>
<evidence type="ECO:0000256" key="2">
    <source>
        <dbReference type="ARBA" id="ARBA00023125"/>
    </source>
</evidence>
<dbReference type="InterPro" id="IPR036390">
    <property type="entry name" value="WH_DNA-bd_sf"/>
</dbReference>
<comment type="caution">
    <text evidence="5">The sequence shown here is derived from an EMBL/GenBank/DDBJ whole genome shotgun (WGS) entry which is preliminary data.</text>
</comment>
<dbReference type="CDD" id="cd07377">
    <property type="entry name" value="WHTH_GntR"/>
    <property type="match status" value="1"/>
</dbReference>
<gene>
    <name evidence="5" type="ORF">ACFSUO_08075</name>
</gene>
<keyword evidence="6" id="KW-1185">Reference proteome</keyword>
<dbReference type="RefSeq" id="WP_382392892.1">
    <property type="nucleotide sequence ID" value="NZ_JBHUNA010000018.1"/>
</dbReference>
<dbReference type="SUPFAM" id="SSF46785">
    <property type="entry name" value="Winged helix' DNA-binding domain"/>
    <property type="match status" value="1"/>
</dbReference>